<evidence type="ECO:0000313" key="2">
    <source>
        <dbReference type="EMBL" id="TQJ05025.1"/>
    </source>
</evidence>
<reference evidence="2 3" key="1">
    <citation type="submission" date="2019-06" db="EMBL/GenBank/DDBJ databases">
        <title>Sequencing the genomes of 1000 actinobacteria strains.</title>
        <authorList>
            <person name="Klenk H.-P."/>
        </authorList>
    </citation>
    <scope>NUCLEOTIDE SEQUENCE [LARGE SCALE GENOMIC DNA]</scope>
    <source>
        <strain evidence="2 3">DSM 45679</strain>
    </source>
</reference>
<dbReference type="EMBL" id="VFML01000001">
    <property type="protein sequence ID" value="TQJ05025.1"/>
    <property type="molecule type" value="Genomic_DNA"/>
</dbReference>
<keyword evidence="3" id="KW-1185">Reference proteome</keyword>
<evidence type="ECO:0000313" key="3">
    <source>
        <dbReference type="Proteomes" id="UP000320876"/>
    </source>
</evidence>
<gene>
    <name evidence="2" type="ORF">FB471_4845</name>
</gene>
<organism evidence="2 3">
    <name type="scientific">Amycolatopsis cihanbeyliensis</name>
    <dbReference type="NCBI Taxonomy" id="1128664"/>
    <lineage>
        <taxon>Bacteria</taxon>
        <taxon>Bacillati</taxon>
        <taxon>Actinomycetota</taxon>
        <taxon>Actinomycetes</taxon>
        <taxon>Pseudonocardiales</taxon>
        <taxon>Pseudonocardiaceae</taxon>
        <taxon>Amycolatopsis</taxon>
    </lineage>
</organism>
<name>A0A542DPY7_AMYCI</name>
<sequence>MITHGDRSRDRLTDPADSLVRAAHRAGLRYLDRIALLRIPVRDGALAVASPATHPRPQAPARPAATPARHTQVHDDLLVFSRQPAPTEVADGEETSHE</sequence>
<proteinExistence type="predicted"/>
<protein>
    <submittedName>
        <fullName evidence="2">Uncharacterized protein</fullName>
    </submittedName>
</protein>
<dbReference type="RefSeq" id="WP_170220909.1">
    <property type="nucleotide sequence ID" value="NZ_VFML01000001.1"/>
</dbReference>
<feature type="region of interest" description="Disordered" evidence="1">
    <location>
        <begin position="48"/>
        <end position="73"/>
    </location>
</feature>
<evidence type="ECO:0000256" key="1">
    <source>
        <dbReference type="SAM" id="MobiDB-lite"/>
    </source>
</evidence>
<dbReference type="Proteomes" id="UP000320876">
    <property type="component" value="Unassembled WGS sequence"/>
</dbReference>
<feature type="compositionally biased region" description="Low complexity" evidence="1">
    <location>
        <begin position="51"/>
        <end position="70"/>
    </location>
</feature>
<dbReference type="AlphaFoldDB" id="A0A542DPY7"/>
<comment type="caution">
    <text evidence="2">The sequence shown here is derived from an EMBL/GenBank/DDBJ whole genome shotgun (WGS) entry which is preliminary data.</text>
</comment>
<accession>A0A542DPY7</accession>